<evidence type="ECO:0000259" key="9">
    <source>
        <dbReference type="PROSITE" id="PS50263"/>
    </source>
</evidence>
<evidence type="ECO:0000256" key="1">
    <source>
        <dbReference type="ARBA" id="ARBA00004651"/>
    </source>
</evidence>
<dbReference type="UniPathway" id="UPA00666"/>
<keyword evidence="3 8" id="KW-0808">Transferase</keyword>
<dbReference type="EMBL" id="LS483254">
    <property type="protein sequence ID" value="SQD93224.1"/>
    <property type="molecule type" value="Genomic_DNA"/>
</dbReference>
<feature type="transmembrane region" description="Helical" evidence="8">
    <location>
        <begin position="186"/>
        <end position="204"/>
    </location>
</feature>
<comment type="subcellular location">
    <subcellularLocation>
        <location evidence="1 8">Cell membrane</location>
        <topology evidence="1 8">Multi-pass membrane protein</topology>
    </subcellularLocation>
</comment>
<keyword evidence="7 8" id="KW-0012">Acyltransferase</keyword>
<feature type="transmembrane region" description="Helical" evidence="8">
    <location>
        <begin position="86"/>
        <end position="113"/>
    </location>
</feature>
<dbReference type="Pfam" id="PF20154">
    <property type="entry name" value="LNT_N"/>
    <property type="match status" value="1"/>
</dbReference>
<evidence type="ECO:0000256" key="3">
    <source>
        <dbReference type="ARBA" id="ARBA00022679"/>
    </source>
</evidence>
<keyword evidence="10" id="KW-0449">Lipoprotein</keyword>
<proteinExistence type="inferred from homology"/>
<comment type="caution">
    <text evidence="8">Lacks conserved residue(s) required for the propagation of feature annotation.</text>
</comment>
<comment type="catalytic activity">
    <reaction evidence="8">
        <text>N-terminal S-1,2-diacyl-sn-glyceryl-L-cysteinyl-[lipoprotein] + a glycerophospholipid = N-acyl-S-1,2-diacyl-sn-glyceryl-L-cysteinyl-[lipoprotein] + a 2-acyl-sn-glycero-3-phospholipid + H(+)</text>
        <dbReference type="Rhea" id="RHEA:48228"/>
        <dbReference type="Rhea" id="RHEA-COMP:14681"/>
        <dbReference type="Rhea" id="RHEA-COMP:14684"/>
        <dbReference type="ChEBI" id="CHEBI:15378"/>
        <dbReference type="ChEBI" id="CHEBI:136912"/>
        <dbReference type="ChEBI" id="CHEBI:140656"/>
        <dbReference type="ChEBI" id="CHEBI:140657"/>
        <dbReference type="ChEBI" id="CHEBI:140660"/>
        <dbReference type="EC" id="2.3.1.269"/>
    </reaction>
</comment>
<dbReference type="GO" id="GO:0005886">
    <property type="term" value="C:plasma membrane"/>
    <property type="evidence" value="ECO:0007669"/>
    <property type="project" value="UniProtKB-SubCell"/>
</dbReference>
<evidence type="ECO:0000256" key="8">
    <source>
        <dbReference type="HAMAP-Rule" id="MF_01148"/>
    </source>
</evidence>
<dbReference type="EC" id="2.3.1.269" evidence="8"/>
<feature type="transmembrane region" description="Helical" evidence="8">
    <location>
        <begin position="20"/>
        <end position="50"/>
    </location>
</feature>
<dbReference type="NCBIfam" id="TIGR00546">
    <property type="entry name" value="lnt"/>
    <property type="match status" value="1"/>
</dbReference>
<evidence type="ECO:0000313" key="10">
    <source>
        <dbReference type="EMBL" id="SQD93224.1"/>
    </source>
</evidence>
<keyword evidence="5 8" id="KW-1133">Transmembrane helix</keyword>
<comment type="similarity">
    <text evidence="8">Belongs to the CN hydrolase family. Apolipoprotein N-acyltransferase subfamily.</text>
</comment>
<dbReference type="Gene3D" id="3.60.110.10">
    <property type="entry name" value="Carbon-nitrogen hydrolase"/>
    <property type="match status" value="1"/>
</dbReference>
<dbReference type="AlphaFoldDB" id="A0A2X3MMP2"/>
<sequence>MHQRSPSGHYNGIVIRGRRWLGALGAGLLLWASFFPGLGWLAWLALVPLLWALDEAGTKRGLGLGALCGVVFFGLEFSSLSSLSPFVGAMVVPICLALAVYGGLFLALFGAVAGRWSSPFVWAGGWVLVEALRAAGPLGVTLGSVPGTMAGGPFLPAAAWGGPWLLSLGVAWTAGCLACGVRQRRWLPWAALGPLALFVVSVVPSGTRDGGTLTVALIQPNIAKLEQLDPNLLPAHLALYQELLAQVAPPVDLIALPENVRPWLLAERDHLALFQGAAIEVGASVLVGTAEFREGKIYNTVLVLSPRGEVTGTYAKTRLVPFGEYVPGRGLWEKIGLGPLIAPLLPFDQTPGEEVRPVGNLGIMICFESTFPGVSRELVQAGAEVLLVPTNDAWFGETRLLWEHYALGALRAAETGRALVQIGQTGVSGGWGPRGEDLGRLPPRTRGTTVLEVPLRTGSTPYVRVGDGPVLGLAGALLVLGLRTKRPRSGRGREGRLRT</sequence>
<dbReference type="GO" id="GO:0016410">
    <property type="term" value="F:N-acyltransferase activity"/>
    <property type="evidence" value="ECO:0007669"/>
    <property type="project" value="UniProtKB-UniRule"/>
</dbReference>
<dbReference type="SUPFAM" id="SSF56317">
    <property type="entry name" value="Carbon-nitrogen hydrolase"/>
    <property type="match status" value="1"/>
</dbReference>
<dbReference type="CDD" id="cd07571">
    <property type="entry name" value="ALP_N-acyl_transferase"/>
    <property type="match status" value="1"/>
</dbReference>
<accession>A0A2X3MMP2</accession>
<evidence type="ECO:0000256" key="2">
    <source>
        <dbReference type="ARBA" id="ARBA00022475"/>
    </source>
</evidence>
<dbReference type="Pfam" id="PF00795">
    <property type="entry name" value="CN_hydrolase"/>
    <property type="match status" value="1"/>
</dbReference>
<feature type="transmembrane region" description="Helical" evidence="8">
    <location>
        <begin position="62"/>
        <end position="80"/>
    </location>
</feature>
<evidence type="ECO:0000256" key="7">
    <source>
        <dbReference type="ARBA" id="ARBA00023315"/>
    </source>
</evidence>
<dbReference type="PANTHER" id="PTHR38686:SF1">
    <property type="entry name" value="APOLIPOPROTEIN N-ACYLTRANSFERASE"/>
    <property type="match status" value="1"/>
</dbReference>
<name>A0A2X3MMP2_9BACT</name>
<evidence type="ECO:0000313" key="11">
    <source>
        <dbReference type="Proteomes" id="UP000249818"/>
    </source>
</evidence>
<feature type="domain" description="CN hydrolase" evidence="9">
    <location>
        <begin position="218"/>
        <end position="455"/>
    </location>
</feature>
<feature type="transmembrane region" description="Helical" evidence="8">
    <location>
        <begin position="160"/>
        <end position="179"/>
    </location>
</feature>
<dbReference type="Proteomes" id="UP000249818">
    <property type="component" value="Chromosome BARAN1"/>
</dbReference>
<comment type="pathway">
    <text evidence="8">Protein modification; lipoprotein biosynthesis (N-acyl transfer).</text>
</comment>
<dbReference type="KEGG" id="bana:BARAN1_1202"/>
<evidence type="ECO:0000256" key="6">
    <source>
        <dbReference type="ARBA" id="ARBA00023136"/>
    </source>
</evidence>
<dbReference type="HAMAP" id="MF_01148">
    <property type="entry name" value="Lnt"/>
    <property type="match status" value="1"/>
</dbReference>
<keyword evidence="6 8" id="KW-0472">Membrane</keyword>
<keyword evidence="4 8" id="KW-0812">Transmembrane</keyword>
<dbReference type="InterPro" id="IPR036526">
    <property type="entry name" value="C-N_Hydrolase_sf"/>
</dbReference>
<evidence type="ECO:0000256" key="5">
    <source>
        <dbReference type="ARBA" id="ARBA00022989"/>
    </source>
</evidence>
<dbReference type="InterPro" id="IPR004563">
    <property type="entry name" value="Apolipo_AcylTrfase"/>
</dbReference>
<evidence type="ECO:0000256" key="4">
    <source>
        <dbReference type="ARBA" id="ARBA00022692"/>
    </source>
</evidence>
<keyword evidence="11" id="KW-1185">Reference proteome</keyword>
<comment type="function">
    <text evidence="8">Catalyzes the phospholipid dependent N-acylation of the N-terminal cysteine of apolipoprotein, the last step in lipoprotein maturation.</text>
</comment>
<dbReference type="InterPro" id="IPR003010">
    <property type="entry name" value="C-N_Hydrolase"/>
</dbReference>
<protein>
    <recommendedName>
        <fullName evidence="8">Apolipoprotein N-acyltransferase</fullName>
        <shortName evidence="8">ALP N-acyltransferase</shortName>
        <ecNumber evidence="8">2.3.1.269</ecNumber>
    </recommendedName>
</protein>
<dbReference type="PROSITE" id="PS50263">
    <property type="entry name" value="CN_HYDROLASE"/>
    <property type="match status" value="1"/>
</dbReference>
<reference evidence="11" key="1">
    <citation type="submission" date="2018-05" db="EMBL/GenBank/DDBJ databases">
        <authorList>
            <person name="Hao L."/>
        </authorList>
    </citation>
    <scope>NUCLEOTIDE SEQUENCE [LARGE SCALE GENOMIC DNA]</scope>
</reference>
<gene>
    <name evidence="8" type="primary">lnt</name>
    <name evidence="10" type="ORF">BARAN1_1202</name>
</gene>
<organism evidence="10 11">
    <name type="scientific">Candidatus Bipolaricaulis anaerobius</name>
    <dbReference type="NCBI Taxonomy" id="2026885"/>
    <lineage>
        <taxon>Bacteria</taxon>
        <taxon>Candidatus Bipolaricaulota</taxon>
        <taxon>Candidatus Bipolaricaulia</taxon>
        <taxon>Candidatus Bipolaricaulales</taxon>
        <taxon>Candidatus Bipolaricaulaceae</taxon>
        <taxon>Candidatus Bipolaricaulis</taxon>
    </lineage>
</organism>
<keyword evidence="2 8" id="KW-1003">Cell membrane</keyword>
<dbReference type="InterPro" id="IPR045378">
    <property type="entry name" value="LNT_N"/>
</dbReference>
<dbReference type="PANTHER" id="PTHR38686">
    <property type="entry name" value="APOLIPOPROTEIN N-ACYLTRANSFERASE"/>
    <property type="match status" value="1"/>
</dbReference>
<dbReference type="GO" id="GO:0042158">
    <property type="term" value="P:lipoprotein biosynthetic process"/>
    <property type="evidence" value="ECO:0007669"/>
    <property type="project" value="UniProtKB-UniRule"/>
</dbReference>